<keyword evidence="2 4" id="KW-0238">DNA-binding</keyword>
<dbReference type="InterPro" id="IPR009057">
    <property type="entry name" value="Homeodomain-like_sf"/>
</dbReference>
<accession>A0A558D2U4</accession>
<proteinExistence type="predicted"/>
<dbReference type="InterPro" id="IPR001647">
    <property type="entry name" value="HTH_TetR"/>
</dbReference>
<dbReference type="Pfam" id="PF00440">
    <property type="entry name" value="TetR_N"/>
    <property type="match status" value="1"/>
</dbReference>
<dbReference type="PANTHER" id="PTHR47506">
    <property type="entry name" value="TRANSCRIPTIONAL REGULATORY PROTEIN"/>
    <property type="match status" value="1"/>
</dbReference>
<dbReference type="AlphaFoldDB" id="A0A558D2U4"/>
<keyword evidence="3" id="KW-0804">Transcription</keyword>
<feature type="region of interest" description="Disordered" evidence="5">
    <location>
        <begin position="1"/>
        <end position="23"/>
    </location>
</feature>
<dbReference type="Gene3D" id="1.10.357.10">
    <property type="entry name" value="Tetracycline Repressor, domain 2"/>
    <property type="match status" value="1"/>
</dbReference>
<dbReference type="InterPro" id="IPR036271">
    <property type="entry name" value="Tet_transcr_reg_TetR-rel_C_sf"/>
</dbReference>
<evidence type="ECO:0000259" key="6">
    <source>
        <dbReference type="PROSITE" id="PS50977"/>
    </source>
</evidence>
<evidence type="ECO:0000256" key="1">
    <source>
        <dbReference type="ARBA" id="ARBA00023015"/>
    </source>
</evidence>
<protein>
    <submittedName>
        <fullName evidence="7">TetR family transcriptional regulator</fullName>
    </submittedName>
</protein>
<dbReference type="GO" id="GO:0003677">
    <property type="term" value="F:DNA binding"/>
    <property type="evidence" value="ECO:0007669"/>
    <property type="project" value="UniProtKB-UniRule"/>
</dbReference>
<evidence type="ECO:0000256" key="3">
    <source>
        <dbReference type="ARBA" id="ARBA00023163"/>
    </source>
</evidence>
<evidence type="ECO:0000256" key="2">
    <source>
        <dbReference type="ARBA" id="ARBA00023125"/>
    </source>
</evidence>
<dbReference type="PANTHER" id="PTHR47506:SF6">
    <property type="entry name" value="HTH-TYPE TRANSCRIPTIONAL REPRESSOR NEMR"/>
    <property type="match status" value="1"/>
</dbReference>
<dbReference type="Proteomes" id="UP000317355">
    <property type="component" value="Unassembled WGS sequence"/>
</dbReference>
<dbReference type="Pfam" id="PF16925">
    <property type="entry name" value="TetR_C_13"/>
    <property type="match status" value="1"/>
</dbReference>
<feature type="domain" description="HTH tetR-type" evidence="6">
    <location>
        <begin position="22"/>
        <end position="82"/>
    </location>
</feature>
<gene>
    <name evidence="7" type="ORF">FHK82_08275</name>
</gene>
<dbReference type="EMBL" id="VMRY01000034">
    <property type="protein sequence ID" value="TVT55331.1"/>
    <property type="molecule type" value="Genomic_DNA"/>
</dbReference>
<evidence type="ECO:0000313" key="7">
    <source>
        <dbReference type="EMBL" id="TVT55331.1"/>
    </source>
</evidence>
<dbReference type="InterPro" id="IPR011075">
    <property type="entry name" value="TetR_C"/>
</dbReference>
<keyword evidence="1" id="KW-0805">Transcription regulation</keyword>
<dbReference type="SUPFAM" id="SSF46689">
    <property type="entry name" value="Homeodomain-like"/>
    <property type="match status" value="1"/>
</dbReference>
<dbReference type="PROSITE" id="PS50977">
    <property type="entry name" value="HTH_TETR_2"/>
    <property type="match status" value="1"/>
</dbReference>
<evidence type="ECO:0000256" key="5">
    <source>
        <dbReference type="SAM" id="MobiDB-lite"/>
    </source>
</evidence>
<evidence type="ECO:0000313" key="8">
    <source>
        <dbReference type="Proteomes" id="UP000317355"/>
    </source>
</evidence>
<comment type="caution">
    <text evidence="7">The sequence shown here is derived from an EMBL/GenBank/DDBJ whole genome shotgun (WGS) entry which is preliminary data.</text>
</comment>
<evidence type="ECO:0000256" key="4">
    <source>
        <dbReference type="PROSITE-ProRule" id="PRU00335"/>
    </source>
</evidence>
<feature type="DNA-binding region" description="H-T-H motif" evidence="4">
    <location>
        <begin position="45"/>
        <end position="64"/>
    </location>
</feature>
<reference evidence="7 8" key="1">
    <citation type="submission" date="2019-07" db="EMBL/GenBank/DDBJ databases">
        <title>The pathways for chlorine oxyanion respiration interact through the shared metabolite chlorate.</title>
        <authorList>
            <person name="Barnum T.P."/>
            <person name="Cheng Y."/>
            <person name="Hill K.A."/>
            <person name="Lucas L.N."/>
            <person name="Carlson H.K."/>
            <person name="Coates J.D."/>
        </authorList>
    </citation>
    <scope>NUCLEOTIDE SEQUENCE [LARGE SCALE GENOMIC DNA]</scope>
    <source>
        <strain evidence="7">BK-3</strain>
    </source>
</reference>
<dbReference type="PRINTS" id="PR00455">
    <property type="entry name" value="HTHTETR"/>
</dbReference>
<dbReference type="SUPFAM" id="SSF48498">
    <property type="entry name" value="Tetracyclin repressor-like, C-terminal domain"/>
    <property type="match status" value="1"/>
</dbReference>
<organism evidence="7 8">
    <name type="scientific">Sedimenticola thiotaurini</name>
    <dbReference type="NCBI Taxonomy" id="1543721"/>
    <lineage>
        <taxon>Bacteria</taxon>
        <taxon>Pseudomonadati</taxon>
        <taxon>Pseudomonadota</taxon>
        <taxon>Gammaproteobacteria</taxon>
        <taxon>Chromatiales</taxon>
        <taxon>Sedimenticolaceae</taxon>
        <taxon>Sedimenticola</taxon>
    </lineage>
</organism>
<sequence>MELDTPKPRRRGRPPKQADGQRNTRAALVRAGVELLTEKGFAATGIDEFLRRVGVPKGSFYHYFSSKEAFGTELIENYANYFARKLDRWLLDESTPPLQRIANFVADARAGMERHGYRRGCVIGNLGQEMGALPDAYREHLADVFTDWETRLARCLELARQEGSIAPDSDSRTLARFFWIGWEGAVLRAKLELSPTPLDLFAQGFFLGLGR</sequence>
<dbReference type="STRING" id="1543721.AAY24_16835"/>
<name>A0A558D2U4_9GAMM</name>